<dbReference type="Pfam" id="PF07726">
    <property type="entry name" value="AAA_3"/>
    <property type="match status" value="1"/>
</dbReference>
<dbReference type="GO" id="GO:0005524">
    <property type="term" value="F:ATP binding"/>
    <property type="evidence" value="ECO:0007669"/>
    <property type="project" value="InterPro"/>
</dbReference>
<evidence type="ECO:0000313" key="3">
    <source>
        <dbReference type="EMBL" id="RXF73712.1"/>
    </source>
</evidence>
<dbReference type="Gene3D" id="1.10.8.80">
    <property type="entry name" value="Magnesium chelatase subunit I, C-Terminal domain"/>
    <property type="match status" value="1"/>
</dbReference>
<dbReference type="PIRSF" id="PIRSF002849">
    <property type="entry name" value="AAA_ATPase_chaperone_MoxR_prd"/>
    <property type="match status" value="1"/>
</dbReference>
<dbReference type="Pfam" id="PF17863">
    <property type="entry name" value="AAA_lid_2"/>
    <property type="match status" value="1"/>
</dbReference>
<dbReference type="Gene3D" id="3.40.50.300">
    <property type="entry name" value="P-loop containing nucleotide triphosphate hydrolases"/>
    <property type="match status" value="1"/>
</dbReference>
<dbReference type="SUPFAM" id="SSF52540">
    <property type="entry name" value="P-loop containing nucleoside triphosphate hydrolases"/>
    <property type="match status" value="1"/>
</dbReference>
<dbReference type="EMBL" id="RYFI01000007">
    <property type="protein sequence ID" value="RXF73712.1"/>
    <property type="molecule type" value="Genomic_DNA"/>
</dbReference>
<dbReference type="InterPro" id="IPR041628">
    <property type="entry name" value="ChlI/MoxR_AAA_lid"/>
</dbReference>
<dbReference type="RefSeq" id="WP_128777158.1">
    <property type="nucleotide sequence ID" value="NZ_RYFI01000007.1"/>
</dbReference>
<dbReference type="OrthoDB" id="9808397at2"/>
<dbReference type="GO" id="GO:0016887">
    <property type="term" value="F:ATP hydrolysis activity"/>
    <property type="evidence" value="ECO:0007669"/>
    <property type="project" value="InterPro"/>
</dbReference>
<sequence>MATTSIAGRRPHGEGAADTSSNLSLDAWRSQALAFEAEIGRAVVGQPHVLRLLTIALFARGHVLLEGDVGVGKTTILRAVTRALGGPFERVEGTVDLMPTDMLYAAYIDDAGKPRVDPGPALRHGEDLAVFFFNEINRARPQVHSLLLRLMAERTVSAFGKDWSFPHLVVFADRNRVEKEETFELPAAARDRFIMEIGVETPHDAEVRRELVFDPRFHDVDRLIGDLREGVIDHRGLNEVGRAIQSSVTTSLTLERYVLGLWDALRAPASVGVSIEGVDMDRLILGGGSPRGVGALVRSARVRAWLEGRDMVLPEDVRAVFAPVMAHRIFLDPIYEPRRERIVRALCGQVFDKVPAP</sequence>
<evidence type="ECO:0000259" key="2">
    <source>
        <dbReference type="SMART" id="SM00382"/>
    </source>
</evidence>
<dbReference type="InterPro" id="IPR011703">
    <property type="entry name" value="ATPase_AAA-3"/>
</dbReference>
<feature type="domain" description="AAA+ ATPase" evidence="2">
    <location>
        <begin position="59"/>
        <end position="203"/>
    </location>
</feature>
<name>A0A4V1KJC5_9HYPH</name>
<reference evidence="3 4" key="1">
    <citation type="submission" date="2018-12" db="EMBL/GenBank/DDBJ databases">
        <title>bacterium Hansschlegelia zhihuaiae S113.</title>
        <authorList>
            <person name="He J."/>
        </authorList>
    </citation>
    <scope>NUCLEOTIDE SEQUENCE [LARGE SCALE GENOMIC DNA]</scope>
    <source>
        <strain evidence="3 4">S 113</strain>
    </source>
</reference>
<comment type="caution">
    <text evidence="3">The sequence shown here is derived from an EMBL/GenBank/DDBJ whole genome shotgun (WGS) entry which is preliminary data.</text>
</comment>
<dbReference type="AlphaFoldDB" id="A0A4V1KJC5"/>
<dbReference type="CDD" id="cd00009">
    <property type="entry name" value="AAA"/>
    <property type="match status" value="1"/>
</dbReference>
<dbReference type="InterPro" id="IPR027417">
    <property type="entry name" value="P-loop_NTPase"/>
</dbReference>
<evidence type="ECO:0000256" key="1">
    <source>
        <dbReference type="SAM" id="MobiDB-lite"/>
    </source>
</evidence>
<organism evidence="3 4">
    <name type="scientific">Hansschlegelia zhihuaiae</name>
    <dbReference type="NCBI Taxonomy" id="405005"/>
    <lineage>
        <taxon>Bacteria</taxon>
        <taxon>Pseudomonadati</taxon>
        <taxon>Pseudomonadota</taxon>
        <taxon>Alphaproteobacteria</taxon>
        <taxon>Hyphomicrobiales</taxon>
        <taxon>Methylopilaceae</taxon>
        <taxon>Hansschlegelia</taxon>
    </lineage>
</organism>
<protein>
    <submittedName>
        <fullName evidence="3">MoxR family ATPase</fullName>
    </submittedName>
</protein>
<gene>
    <name evidence="3" type="ORF">EK403_08980</name>
</gene>
<proteinExistence type="predicted"/>
<dbReference type="InterPro" id="IPR050764">
    <property type="entry name" value="CbbQ/NirQ/NorQ/GpvN"/>
</dbReference>
<dbReference type="Proteomes" id="UP000289708">
    <property type="component" value="Unassembled WGS sequence"/>
</dbReference>
<dbReference type="PANTHER" id="PTHR42759:SF6">
    <property type="entry name" value="REGULATORY PROTEIN-RELATED"/>
    <property type="match status" value="1"/>
</dbReference>
<dbReference type="SMART" id="SM00382">
    <property type="entry name" value="AAA"/>
    <property type="match status" value="1"/>
</dbReference>
<accession>A0A4V1KJC5</accession>
<evidence type="ECO:0000313" key="4">
    <source>
        <dbReference type="Proteomes" id="UP000289708"/>
    </source>
</evidence>
<dbReference type="InterPro" id="IPR003593">
    <property type="entry name" value="AAA+_ATPase"/>
</dbReference>
<feature type="region of interest" description="Disordered" evidence="1">
    <location>
        <begin position="1"/>
        <end position="21"/>
    </location>
</feature>
<dbReference type="PANTHER" id="PTHR42759">
    <property type="entry name" value="MOXR FAMILY PROTEIN"/>
    <property type="match status" value="1"/>
</dbReference>
<keyword evidence="4" id="KW-1185">Reference proteome</keyword>